<keyword evidence="1" id="KW-0812">Transmembrane</keyword>
<feature type="transmembrane region" description="Helical" evidence="1">
    <location>
        <begin position="49"/>
        <end position="76"/>
    </location>
</feature>
<protein>
    <submittedName>
        <fullName evidence="2">Uncharacterized protein</fullName>
    </submittedName>
</protein>
<proteinExistence type="predicted"/>
<evidence type="ECO:0000256" key="1">
    <source>
        <dbReference type="SAM" id="Phobius"/>
    </source>
</evidence>
<keyword evidence="1" id="KW-0472">Membrane</keyword>
<organism evidence="2">
    <name type="scientific">hydrothermal vent metagenome</name>
    <dbReference type="NCBI Taxonomy" id="652676"/>
    <lineage>
        <taxon>unclassified sequences</taxon>
        <taxon>metagenomes</taxon>
        <taxon>ecological metagenomes</taxon>
    </lineage>
</organism>
<feature type="transmembrane region" description="Helical" evidence="1">
    <location>
        <begin position="7"/>
        <end position="29"/>
    </location>
</feature>
<evidence type="ECO:0000313" key="2">
    <source>
        <dbReference type="EMBL" id="VAW36280.1"/>
    </source>
</evidence>
<accession>A0A3B0V5V3</accession>
<sequence>MFASLRRVILPVTAVLCLIIGLFWLWFWYEFSLKWALSDTLPGPQDTAVVFYGSGVAQLGFLAFAWFLLALFFYWLHRRWQKKL</sequence>
<gene>
    <name evidence="2" type="ORF">MNBD_CHLOROFLEXI01-3239</name>
</gene>
<keyword evidence="1" id="KW-1133">Transmembrane helix</keyword>
<reference evidence="2" key="1">
    <citation type="submission" date="2018-06" db="EMBL/GenBank/DDBJ databases">
        <authorList>
            <person name="Zhirakovskaya E."/>
        </authorList>
    </citation>
    <scope>NUCLEOTIDE SEQUENCE</scope>
</reference>
<dbReference type="EMBL" id="UOEU01000618">
    <property type="protein sequence ID" value="VAW36280.1"/>
    <property type="molecule type" value="Genomic_DNA"/>
</dbReference>
<dbReference type="AlphaFoldDB" id="A0A3B0V5V3"/>
<name>A0A3B0V5V3_9ZZZZ</name>